<accession>A0A1Y2H4X0</accession>
<gene>
    <name evidence="1" type="ORF">BCR44DRAFT_1449272</name>
</gene>
<keyword evidence="2" id="KW-1185">Reference proteome</keyword>
<evidence type="ECO:0000313" key="2">
    <source>
        <dbReference type="Proteomes" id="UP000193411"/>
    </source>
</evidence>
<proteinExistence type="predicted"/>
<protein>
    <submittedName>
        <fullName evidence="1">Uncharacterized protein</fullName>
    </submittedName>
</protein>
<evidence type="ECO:0000313" key="1">
    <source>
        <dbReference type="EMBL" id="ORZ29608.1"/>
    </source>
</evidence>
<dbReference type="Proteomes" id="UP000193411">
    <property type="component" value="Unassembled WGS sequence"/>
</dbReference>
<comment type="caution">
    <text evidence="1">The sequence shown here is derived from an EMBL/GenBank/DDBJ whole genome shotgun (WGS) entry which is preliminary data.</text>
</comment>
<dbReference type="EMBL" id="MCFL01000155">
    <property type="protein sequence ID" value="ORZ29608.1"/>
    <property type="molecule type" value="Genomic_DNA"/>
</dbReference>
<sequence length="80" mass="8839">MRPSFLDTVLGACVASVGASMPLVATRSMSAKVAITRLIATRMHLRKLLFPTWTRMGWTSLLGLSTSLSVFRGRCWMHKA</sequence>
<organism evidence="1 2">
    <name type="scientific">Catenaria anguillulae PL171</name>
    <dbReference type="NCBI Taxonomy" id="765915"/>
    <lineage>
        <taxon>Eukaryota</taxon>
        <taxon>Fungi</taxon>
        <taxon>Fungi incertae sedis</taxon>
        <taxon>Blastocladiomycota</taxon>
        <taxon>Blastocladiomycetes</taxon>
        <taxon>Blastocladiales</taxon>
        <taxon>Catenariaceae</taxon>
        <taxon>Catenaria</taxon>
    </lineage>
</organism>
<dbReference type="AlphaFoldDB" id="A0A1Y2H4X0"/>
<name>A0A1Y2H4X0_9FUNG</name>
<reference evidence="1 2" key="1">
    <citation type="submission" date="2016-07" db="EMBL/GenBank/DDBJ databases">
        <title>Pervasive Adenine N6-methylation of Active Genes in Fungi.</title>
        <authorList>
            <consortium name="DOE Joint Genome Institute"/>
            <person name="Mondo S.J."/>
            <person name="Dannebaum R.O."/>
            <person name="Kuo R.C."/>
            <person name="Labutti K."/>
            <person name="Haridas S."/>
            <person name="Kuo A."/>
            <person name="Salamov A."/>
            <person name="Ahrendt S.R."/>
            <person name="Lipzen A."/>
            <person name="Sullivan W."/>
            <person name="Andreopoulos W.B."/>
            <person name="Clum A."/>
            <person name="Lindquist E."/>
            <person name="Daum C."/>
            <person name="Ramamoorthy G.K."/>
            <person name="Gryganskyi A."/>
            <person name="Culley D."/>
            <person name="Magnuson J.K."/>
            <person name="James T.Y."/>
            <person name="O'Malley M.A."/>
            <person name="Stajich J.E."/>
            <person name="Spatafora J.W."/>
            <person name="Visel A."/>
            <person name="Grigoriev I.V."/>
        </authorList>
    </citation>
    <scope>NUCLEOTIDE SEQUENCE [LARGE SCALE GENOMIC DNA]</scope>
    <source>
        <strain evidence="1 2">PL171</strain>
    </source>
</reference>